<proteinExistence type="predicted"/>
<dbReference type="Proteomes" id="UP001054945">
    <property type="component" value="Unassembled WGS sequence"/>
</dbReference>
<evidence type="ECO:0000313" key="1">
    <source>
        <dbReference type="EMBL" id="GIX70156.1"/>
    </source>
</evidence>
<gene>
    <name evidence="1" type="ORF">CEXT_11041</name>
</gene>
<accession>A0AAV4MCP9</accession>
<dbReference type="AlphaFoldDB" id="A0AAV4MCP9"/>
<evidence type="ECO:0000313" key="2">
    <source>
        <dbReference type="Proteomes" id="UP001054945"/>
    </source>
</evidence>
<organism evidence="1 2">
    <name type="scientific">Caerostris extrusa</name>
    <name type="common">Bark spider</name>
    <name type="synonym">Caerostris bankana</name>
    <dbReference type="NCBI Taxonomy" id="172846"/>
    <lineage>
        <taxon>Eukaryota</taxon>
        <taxon>Metazoa</taxon>
        <taxon>Ecdysozoa</taxon>
        <taxon>Arthropoda</taxon>
        <taxon>Chelicerata</taxon>
        <taxon>Arachnida</taxon>
        <taxon>Araneae</taxon>
        <taxon>Araneomorphae</taxon>
        <taxon>Entelegynae</taxon>
        <taxon>Araneoidea</taxon>
        <taxon>Araneidae</taxon>
        <taxon>Caerostris</taxon>
    </lineage>
</organism>
<comment type="caution">
    <text evidence="1">The sequence shown here is derived from an EMBL/GenBank/DDBJ whole genome shotgun (WGS) entry which is preliminary data.</text>
</comment>
<sequence>MQKFPLISLGRKEIKPLSISIIFLSAHKNKTSPIPSKQEHKLYFYWSAKPREVCRWRPLPTRALTRALCPQSSDDFEPKDSPRIVCYTSLTGRRPKKHVSTIPQEGATATVDSSA</sequence>
<keyword evidence="2" id="KW-1185">Reference proteome</keyword>
<reference evidence="1 2" key="1">
    <citation type="submission" date="2021-06" db="EMBL/GenBank/DDBJ databases">
        <title>Caerostris extrusa draft genome.</title>
        <authorList>
            <person name="Kono N."/>
            <person name="Arakawa K."/>
        </authorList>
    </citation>
    <scope>NUCLEOTIDE SEQUENCE [LARGE SCALE GENOMIC DNA]</scope>
</reference>
<protein>
    <submittedName>
        <fullName evidence="1">Uncharacterized protein</fullName>
    </submittedName>
</protein>
<name>A0AAV4MCP9_CAEEX</name>
<dbReference type="EMBL" id="BPLR01002115">
    <property type="protein sequence ID" value="GIX70156.1"/>
    <property type="molecule type" value="Genomic_DNA"/>
</dbReference>